<gene>
    <name evidence="2" type="ORF">J4215_00790</name>
</gene>
<protein>
    <submittedName>
        <fullName evidence="2">DNA replication complex GINS family protein</fullName>
    </submittedName>
</protein>
<dbReference type="Pfam" id="PF22090">
    <property type="entry name" value="Gins51_C"/>
    <property type="match status" value="1"/>
</dbReference>
<dbReference type="CDD" id="cd11714">
    <property type="entry name" value="GINS_A_archaea"/>
    <property type="match status" value="1"/>
</dbReference>
<organism evidence="2 3">
    <name type="scientific">Candidatus Iainarchaeum sp</name>
    <dbReference type="NCBI Taxonomy" id="3101447"/>
    <lineage>
        <taxon>Archaea</taxon>
        <taxon>Candidatus Iainarchaeota</taxon>
        <taxon>Candidatus Iainarchaeia</taxon>
        <taxon>Candidatus Iainarchaeales</taxon>
        <taxon>Candidatus Iainarchaeaceae</taxon>
        <taxon>Candidatus Iainarchaeum</taxon>
    </lineage>
</organism>
<dbReference type="InterPro" id="IPR054314">
    <property type="entry name" value="Gins51_C"/>
</dbReference>
<evidence type="ECO:0000313" key="2">
    <source>
        <dbReference type="EMBL" id="MBS3061099.1"/>
    </source>
</evidence>
<comment type="caution">
    <text evidence="2">The sequence shown here is derived from an EMBL/GenBank/DDBJ whole genome shotgun (WGS) entry which is preliminary data.</text>
</comment>
<name>A0A8T4L6C5_9ARCH</name>
<proteinExistence type="predicted"/>
<evidence type="ECO:0000259" key="1">
    <source>
        <dbReference type="Pfam" id="PF22090"/>
    </source>
</evidence>
<dbReference type="EMBL" id="JAGVWC010000006">
    <property type="protein sequence ID" value="MBS3061099.1"/>
    <property type="molecule type" value="Genomic_DNA"/>
</dbReference>
<dbReference type="Gene3D" id="3.40.5.50">
    <property type="match status" value="1"/>
</dbReference>
<reference evidence="2" key="2">
    <citation type="submission" date="2021-05" db="EMBL/GenBank/DDBJ databases">
        <title>Protein family content uncovers lineage relationships and bacterial pathway maintenance mechanisms in DPANN archaea.</title>
        <authorList>
            <person name="Castelle C.J."/>
            <person name="Meheust R."/>
            <person name="Jaffe A.L."/>
            <person name="Seitz K."/>
            <person name="Gong X."/>
            <person name="Baker B.J."/>
            <person name="Banfield J.F."/>
        </authorList>
    </citation>
    <scope>NUCLEOTIDE SEQUENCE</scope>
    <source>
        <strain evidence="2">RIFCSPLOWO2_01_FULL_AR10_48_17</strain>
    </source>
</reference>
<accession>A0A8T4L6C5</accession>
<dbReference type="Proteomes" id="UP000675968">
    <property type="component" value="Unassembled WGS sequence"/>
</dbReference>
<sequence length="189" mass="21588">MNLSYDEIRRIYRLEKSTARLVDVDPDFYNSLNEFVLAEREKYLKSLKEFSLEEARDFANLKKMVEEIFLFRQKKILSLALVSSRNGSDMMDEHLGRQEQKLFGDVLELLNEHKSLLGTLFGEKSAASSSAKESAGLNTLSLKILKEVPAFIGTDMKEYGPFSSGETVKLPNKVAKLFLDRKMAELLDH</sequence>
<dbReference type="AlphaFoldDB" id="A0A8T4L6C5"/>
<reference evidence="2" key="1">
    <citation type="submission" date="2021-03" db="EMBL/GenBank/DDBJ databases">
        <authorList>
            <person name="Jaffe A."/>
        </authorList>
    </citation>
    <scope>NUCLEOTIDE SEQUENCE</scope>
    <source>
        <strain evidence="2">RIFCSPLOWO2_01_FULL_AR10_48_17</strain>
    </source>
</reference>
<evidence type="ECO:0000313" key="3">
    <source>
        <dbReference type="Proteomes" id="UP000675968"/>
    </source>
</evidence>
<dbReference type="CDD" id="cd21695">
    <property type="entry name" value="GINS_B_archaea_Gins51"/>
    <property type="match status" value="1"/>
</dbReference>
<feature type="domain" description="Gins51 C-terminal" evidence="1">
    <location>
        <begin position="142"/>
        <end position="185"/>
    </location>
</feature>